<organism evidence="2 3">
    <name type="scientific">Perca flavescens</name>
    <name type="common">American yellow perch</name>
    <name type="synonym">Morone flavescens</name>
    <dbReference type="NCBI Taxonomy" id="8167"/>
    <lineage>
        <taxon>Eukaryota</taxon>
        <taxon>Metazoa</taxon>
        <taxon>Chordata</taxon>
        <taxon>Craniata</taxon>
        <taxon>Vertebrata</taxon>
        <taxon>Euteleostomi</taxon>
        <taxon>Actinopterygii</taxon>
        <taxon>Neopterygii</taxon>
        <taxon>Teleostei</taxon>
        <taxon>Neoteleostei</taxon>
        <taxon>Acanthomorphata</taxon>
        <taxon>Eupercaria</taxon>
        <taxon>Perciformes</taxon>
        <taxon>Percoidei</taxon>
        <taxon>Percidae</taxon>
        <taxon>Percinae</taxon>
        <taxon>Perca</taxon>
    </lineage>
</organism>
<proteinExistence type="predicted"/>
<evidence type="ECO:0000256" key="1">
    <source>
        <dbReference type="SAM" id="MobiDB-lite"/>
    </source>
</evidence>
<dbReference type="EMBL" id="SCKG01000015">
    <property type="protein sequence ID" value="TDH03403.1"/>
    <property type="molecule type" value="Genomic_DNA"/>
</dbReference>
<dbReference type="AlphaFoldDB" id="A0A484CN61"/>
<feature type="region of interest" description="Disordered" evidence="1">
    <location>
        <begin position="205"/>
        <end position="257"/>
    </location>
</feature>
<name>A0A484CN61_PERFV</name>
<dbReference type="STRING" id="8167.A0A484CN61"/>
<protein>
    <submittedName>
        <fullName evidence="2">Uncharacterized protein</fullName>
    </submittedName>
</protein>
<comment type="caution">
    <text evidence="2">The sequence shown here is derived from an EMBL/GenBank/DDBJ whole genome shotgun (WGS) entry which is preliminary data.</text>
</comment>
<dbReference type="Proteomes" id="UP000295070">
    <property type="component" value="Chromosome 15"/>
</dbReference>
<keyword evidence="3" id="KW-1185">Reference proteome</keyword>
<evidence type="ECO:0000313" key="2">
    <source>
        <dbReference type="EMBL" id="TDH03403.1"/>
    </source>
</evidence>
<accession>A0A484CN61</accession>
<sequence length="289" mass="30703">MPRGKGYRRSLAAKLKNARRNTPQLPTPEVILVPRGGACEPCCGPGVRHKVNRWDVSEVTGKQRKLIIPPEVPDKKFIVVVGDSHLRAIVDGIVPMPTSKDIPLSFGFLSVPGGCAADLRAELVNASLPRTPDAICVLAPSNNLTADQTISEAAADFRKLLVSARIICAEEDMVDCSIVLNPVWFSKELLQTLGDGTVHIPAPVSAPGPKEKATTSMAVPGPSSASLPTVALKEGRTPSLDQPLEQPGKEEAAASVSPKPCYSHAVAKHLLDLKKVGNPYCLDRNVVGP</sequence>
<reference evidence="2 3" key="1">
    <citation type="submission" date="2019-01" db="EMBL/GenBank/DDBJ databases">
        <title>A chromosome-scale genome assembly of the yellow perch, Perca flavescens.</title>
        <authorList>
            <person name="Feron R."/>
            <person name="Morvezen R."/>
            <person name="Bestin A."/>
            <person name="Haffray P."/>
            <person name="Klopp C."/>
            <person name="Zahm M."/>
            <person name="Cabau C."/>
            <person name="Roques C."/>
            <person name="Donnadieu C."/>
            <person name="Bouchez O."/>
            <person name="Christie M."/>
            <person name="Larson W."/>
            <person name="Guiguen Y."/>
        </authorList>
    </citation>
    <scope>NUCLEOTIDE SEQUENCE [LARGE SCALE GENOMIC DNA]</scope>
    <source>
        <strain evidence="2">YP-PL-M2</strain>
        <tissue evidence="2">Blood</tissue>
    </source>
</reference>
<gene>
    <name evidence="2" type="ORF">EPR50_G00162710</name>
</gene>
<evidence type="ECO:0000313" key="3">
    <source>
        <dbReference type="Proteomes" id="UP000295070"/>
    </source>
</evidence>